<dbReference type="PANTHER" id="PTHR42648:SF32">
    <property type="entry name" value="RIBONUCLEASE H-LIKE DOMAIN, GAG-PRE-INTEGRASE DOMAIN PROTEIN-RELATED"/>
    <property type="match status" value="1"/>
</dbReference>
<protein>
    <submittedName>
        <fullName evidence="5">Putative ribonuclease H-like domain-containing protein</fullName>
    </submittedName>
</protein>
<evidence type="ECO:0000259" key="4">
    <source>
        <dbReference type="Pfam" id="PF07727"/>
    </source>
</evidence>
<dbReference type="PANTHER" id="PTHR42648">
    <property type="entry name" value="TRANSPOSASE, PUTATIVE-RELATED"/>
    <property type="match status" value="1"/>
</dbReference>
<dbReference type="SUPFAM" id="SSF53098">
    <property type="entry name" value="Ribonuclease H-like"/>
    <property type="match status" value="1"/>
</dbReference>
<name>A0A699IVJ1_TANCI</name>
<feature type="compositionally biased region" description="Basic and acidic residues" evidence="3">
    <location>
        <begin position="242"/>
        <end position="267"/>
    </location>
</feature>
<sequence>MPPKPDLSFTGLDEFANKPVVENCDAKTRETKPKDVRKNNNSPIIEKWVSDDEEEEVTQPKIEQKQLNLAFLRLRHYEEINGGHVAFRGNPKGGKITSKGTIRTAERRNRTLIEAARTILADSKLPTTFWAEAVNTACYVQNRVLVVKPHKKTPYELFYGRTPALSFMKPFGCPITILNTLDHLGKFDVEENLHIRFSENTPNVVSSGLDWLFDIDALTITMNWESIAADPKSSYVDGFKPSSDDEKKVDEDQSKGSECKEQEKQDHVNSTNNVNAASTNGVNDVGENISIELPFDPDMPALEDIVTFDFSNKDEDDDEMADMNNLETTIKVSPTPTTRIHKDHPLDQVIRDLHSETQTRNMSKNLEKHRTLFIKRYKGDILLLQVYVDDIIFGSTRKELCNAFEKLIHEKFQMSSMGELTLFLGLQVKQKNDGIFISQDKYVGEILKKFGL</sequence>
<organism evidence="5">
    <name type="scientific">Tanacetum cinerariifolium</name>
    <name type="common">Dalmatian daisy</name>
    <name type="synonym">Chrysanthemum cinerariifolium</name>
    <dbReference type="NCBI Taxonomy" id="118510"/>
    <lineage>
        <taxon>Eukaryota</taxon>
        <taxon>Viridiplantae</taxon>
        <taxon>Streptophyta</taxon>
        <taxon>Embryophyta</taxon>
        <taxon>Tracheophyta</taxon>
        <taxon>Spermatophyta</taxon>
        <taxon>Magnoliopsida</taxon>
        <taxon>eudicotyledons</taxon>
        <taxon>Gunneridae</taxon>
        <taxon>Pentapetalae</taxon>
        <taxon>asterids</taxon>
        <taxon>campanulids</taxon>
        <taxon>Asterales</taxon>
        <taxon>Asteraceae</taxon>
        <taxon>Asteroideae</taxon>
        <taxon>Anthemideae</taxon>
        <taxon>Anthemidinae</taxon>
        <taxon>Tanacetum</taxon>
    </lineage>
</organism>
<dbReference type="Pfam" id="PF07727">
    <property type="entry name" value="RVT_2"/>
    <property type="match status" value="1"/>
</dbReference>
<feature type="compositionally biased region" description="Low complexity" evidence="3">
    <location>
        <begin position="268"/>
        <end position="280"/>
    </location>
</feature>
<reference evidence="5" key="1">
    <citation type="journal article" date="2019" name="Sci. Rep.">
        <title>Draft genome of Tanacetum cinerariifolium, the natural source of mosquito coil.</title>
        <authorList>
            <person name="Yamashiro T."/>
            <person name="Shiraishi A."/>
            <person name="Satake H."/>
            <person name="Nakayama K."/>
        </authorList>
    </citation>
    <scope>NUCLEOTIDE SEQUENCE</scope>
</reference>
<dbReference type="EMBL" id="BKCJ010338364">
    <property type="protein sequence ID" value="GEZ89351.1"/>
    <property type="molecule type" value="Genomic_DNA"/>
</dbReference>
<feature type="domain" description="Reverse transcriptase Ty1/copia-type" evidence="4">
    <location>
        <begin position="367"/>
        <end position="452"/>
    </location>
</feature>
<feature type="region of interest" description="Disordered" evidence="3">
    <location>
        <begin position="235"/>
        <end position="281"/>
    </location>
</feature>
<evidence type="ECO:0000313" key="5">
    <source>
        <dbReference type="EMBL" id="GEZ89351.1"/>
    </source>
</evidence>
<dbReference type="GO" id="GO:0003676">
    <property type="term" value="F:nucleic acid binding"/>
    <property type="evidence" value="ECO:0007669"/>
    <property type="project" value="InterPro"/>
</dbReference>
<accession>A0A699IVJ1</accession>
<dbReference type="AlphaFoldDB" id="A0A699IVJ1"/>
<keyword evidence="1" id="KW-0479">Metal-binding</keyword>
<gene>
    <name evidence="5" type="ORF">Tci_561324</name>
</gene>
<dbReference type="Gene3D" id="3.30.420.10">
    <property type="entry name" value="Ribonuclease H-like superfamily/Ribonuclease H"/>
    <property type="match status" value="1"/>
</dbReference>
<evidence type="ECO:0000256" key="3">
    <source>
        <dbReference type="SAM" id="MobiDB-lite"/>
    </source>
</evidence>
<dbReference type="InterPro" id="IPR039537">
    <property type="entry name" value="Retrotran_Ty1/copia-like"/>
</dbReference>
<evidence type="ECO:0000256" key="2">
    <source>
        <dbReference type="ARBA" id="ARBA00022801"/>
    </source>
</evidence>
<dbReference type="GO" id="GO:0016787">
    <property type="term" value="F:hydrolase activity"/>
    <property type="evidence" value="ECO:0007669"/>
    <property type="project" value="UniProtKB-KW"/>
</dbReference>
<dbReference type="InterPro" id="IPR036397">
    <property type="entry name" value="RNaseH_sf"/>
</dbReference>
<proteinExistence type="predicted"/>
<dbReference type="InterPro" id="IPR013103">
    <property type="entry name" value="RVT_2"/>
</dbReference>
<keyword evidence="2" id="KW-0378">Hydrolase</keyword>
<dbReference type="InterPro" id="IPR012337">
    <property type="entry name" value="RNaseH-like_sf"/>
</dbReference>
<comment type="caution">
    <text evidence="5">The sequence shown here is derived from an EMBL/GenBank/DDBJ whole genome shotgun (WGS) entry which is preliminary data.</text>
</comment>
<evidence type="ECO:0000256" key="1">
    <source>
        <dbReference type="ARBA" id="ARBA00022723"/>
    </source>
</evidence>
<dbReference type="GO" id="GO:0046872">
    <property type="term" value="F:metal ion binding"/>
    <property type="evidence" value="ECO:0007669"/>
    <property type="project" value="UniProtKB-KW"/>
</dbReference>